<evidence type="ECO:0000256" key="7">
    <source>
        <dbReference type="ARBA" id="ARBA00023242"/>
    </source>
</evidence>
<evidence type="ECO:0000256" key="1">
    <source>
        <dbReference type="ARBA" id="ARBA00004123"/>
    </source>
</evidence>
<dbReference type="InterPro" id="IPR046830">
    <property type="entry name" value="Calmod_bind_M"/>
</dbReference>
<evidence type="ECO:0000313" key="11">
    <source>
        <dbReference type="EMBL" id="KAH7423139.1"/>
    </source>
</evidence>
<evidence type="ECO:0000256" key="4">
    <source>
        <dbReference type="ARBA" id="ARBA00023125"/>
    </source>
</evidence>
<comment type="subcellular location">
    <subcellularLocation>
        <location evidence="1">Nucleus</location>
    </subcellularLocation>
</comment>
<protein>
    <recommendedName>
        <fullName evidence="13">Calmodulin-binding protein</fullName>
    </recommendedName>
</protein>
<accession>A0A8T2TRG7</accession>
<dbReference type="Pfam" id="PF20452">
    <property type="entry name" value="Calmod_bind_C"/>
    <property type="match status" value="1"/>
</dbReference>
<keyword evidence="3" id="KW-0805">Transcription regulation</keyword>
<gene>
    <name evidence="11" type="ORF">KP509_12G041100</name>
</gene>
<evidence type="ECO:0000259" key="10">
    <source>
        <dbReference type="Pfam" id="PF20452"/>
    </source>
</evidence>
<dbReference type="Pfam" id="PF07887">
    <property type="entry name" value="Calmodulin_bind"/>
    <property type="match status" value="1"/>
</dbReference>
<keyword evidence="7" id="KW-0539">Nucleus</keyword>
<keyword evidence="6" id="KW-0804">Transcription</keyword>
<evidence type="ECO:0000313" key="12">
    <source>
        <dbReference type="Proteomes" id="UP000825935"/>
    </source>
</evidence>
<evidence type="ECO:0000259" key="8">
    <source>
        <dbReference type="Pfam" id="PF07887"/>
    </source>
</evidence>
<dbReference type="GO" id="GO:0005634">
    <property type="term" value="C:nucleus"/>
    <property type="evidence" value="ECO:0007669"/>
    <property type="project" value="UniProtKB-SubCell"/>
</dbReference>
<dbReference type="EMBL" id="CM035417">
    <property type="protein sequence ID" value="KAH7423139.1"/>
    <property type="molecule type" value="Genomic_DNA"/>
</dbReference>
<dbReference type="PANTHER" id="PTHR31713:SF96">
    <property type="entry name" value="OS02G0562300 PROTEIN"/>
    <property type="match status" value="1"/>
</dbReference>
<name>A0A8T2TRG7_CERRI</name>
<evidence type="ECO:0000256" key="3">
    <source>
        <dbReference type="ARBA" id="ARBA00023015"/>
    </source>
</evidence>
<dbReference type="InterPro" id="IPR012416">
    <property type="entry name" value="CBP60"/>
</dbReference>
<dbReference type="GO" id="GO:0043565">
    <property type="term" value="F:sequence-specific DNA binding"/>
    <property type="evidence" value="ECO:0007669"/>
    <property type="project" value="TreeGrafter"/>
</dbReference>
<dbReference type="GO" id="GO:0005516">
    <property type="term" value="F:calmodulin binding"/>
    <property type="evidence" value="ECO:0007669"/>
    <property type="project" value="InterPro"/>
</dbReference>
<evidence type="ECO:0000256" key="2">
    <source>
        <dbReference type="ARBA" id="ARBA00007214"/>
    </source>
</evidence>
<dbReference type="InterPro" id="IPR046829">
    <property type="entry name" value="Calmod_bind_C"/>
</dbReference>
<dbReference type="AlphaFoldDB" id="A0A8T2TRG7"/>
<dbReference type="InterPro" id="IPR046831">
    <property type="entry name" value="Calmodulin_bind_N"/>
</dbReference>
<dbReference type="OrthoDB" id="512636at2759"/>
<dbReference type="PANTHER" id="PTHR31713">
    <property type="entry name" value="OS02G0177800 PROTEIN"/>
    <property type="match status" value="1"/>
</dbReference>
<feature type="domain" description="Calmodulin binding protein central" evidence="9">
    <location>
        <begin position="182"/>
        <end position="246"/>
    </location>
</feature>
<proteinExistence type="inferred from homology"/>
<evidence type="ECO:0000256" key="5">
    <source>
        <dbReference type="ARBA" id="ARBA00023159"/>
    </source>
</evidence>
<dbReference type="Pfam" id="PF20451">
    <property type="entry name" value="Calmod_bind_M"/>
    <property type="match status" value="1"/>
</dbReference>
<comment type="similarity">
    <text evidence="2">Belongs to the plant ACBP60 protein family.</text>
</comment>
<organism evidence="11 12">
    <name type="scientific">Ceratopteris richardii</name>
    <name type="common">Triangle waterfern</name>
    <dbReference type="NCBI Taxonomy" id="49495"/>
    <lineage>
        <taxon>Eukaryota</taxon>
        <taxon>Viridiplantae</taxon>
        <taxon>Streptophyta</taxon>
        <taxon>Embryophyta</taxon>
        <taxon>Tracheophyta</taxon>
        <taxon>Polypodiopsida</taxon>
        <taxon>Polypodiidae</taxon>
        <taxon>Polypodiales</taxon>
        <taxon>Pteridineae</taxon>
        <taxon>Pteridaceae</taxon>
        <taxon>Parkerioideae</taxon>
        <taxon>Ceratopteris</taxon>
    </lineage>
</organism>
<evidence type="ECO:0000256" key="6">
    <source>
        <dbReference type="ARBA" id="ARBA00023163"/>
    </source>
</evidence>
<feature type="domain" description="Calmodulin binding protein C-terminal" evidence="10">
    <location>
        <begin position="251"/>
        <end position="312"/>
    </location>
</feature>
<evidence type="ECO:0000259" key="9">
    <source>
        <dbReference type="Pfam" id="PF20451"/>
    </source>
</evidence>
<evidence type="ECO:0008006" key="13">
    <source>
        <dbReference type="Google" id="ProtNLM"/>
    </source>
</evidence>
<comment type="caution">
    <text evidence="11">The sequence shown here is derived from an EMBL/GenBank/DDBJ whole genome shotgun (WGS) entry which is preliminary data.</text>
</comment>
<keyword evidence="5" id="KW-0010">Activator</keyword>
<dbReference type="GO" id="GO:0003700">
    <property type="term" value="F:DNA-binding transcription factor activity"/>
    <property type="evidence" value="ECO:0007669"/>
    <property type="project" value="TreeGrafter"/>
</dbReference>
<keyword evidence="4" id="KW-0238">DNA-binding</keyword>
<reference evidence="11" key="1">
    <citation type="submission" date="2021-08" db="EMBL/GenBank/DDBJ databases">
        <title>WGS assembly of Ceratopteris richardii.</title>
        <authorList>
            <person name="Marchant D.B."/>
            <person name="Chen G."/>
            <person name="Jenkins J."/>
            <person name="Shu S."/>
            <person name="Leebens-Mack J."/>
            <person name="Grimwood J."/>
            <person name="Schmutz J."/>
            <person name="Soltis P."/>
            <person name="Soltis D."/>
            <person name="Chen Z.-H."/>
        </authorList>
    </citation>
    <scope>NUCLEOTIDE SEQUENCE</scope>
    <source>
        <strain evidence="11">Whitten #5841</strain>
        <tissue evidence="11">Leaf</tissue>
    </source>
</reference>
<dbReference type="Proteomes" id="UP000825935">
    <property type="component" value="Chromosome 12"/>
</dbReference>
<keyword evidence="12" id="KW-1185">Reference proteome</keyword>
<sequence>MARYVSNNRLGARQLQDSPVPNLKLEFNNKLCVPIFTGRKVKGYQCLPVLVLLKDALTGQVVNSRPESSAKLEVVVLHGDFAHKDDEWTADDFKSHVVKEREGKGPLLTGDLTITLEEGVGTLGDLTFTDNSSWTRSKMFRIGVRVSPRFADGMRIKECKTEAFTVKDQRGVHYKKHYPPQLDDEVWRLENIAKEGAFHRKLLERDIKTVQDFLKFYVMEPREHRNILGGMAIEKWNATVQHAKTCVMKGKVFVYYTDESRTLGIVFNGIFEPLGVINNNFYHSLGSVKEYQKDVDKLVKTAYANWKCMIEYDDVASMYGTNDNNSLPNIENENSMEPQEHAIIYNQLMDVSQPATQFPALPTSTNIRAGSIRSQPYGCTGQEFPDSSYTYHGTQMIQGTDVFVSRNEPQVEPSSSISLQNNLFSTMGPSCTGLQIMQGDPSDWQGLVECSTTSDMGLAENLFREQAVEMLNHGNMQNLLSSPSMMRTENFWEPSEESSGFDLASPSATCFNGSHLSRKACLGWLKVKLALRWGIFIRKVAAKKNQRACLEEIE</sequence>
<dbReference type="GO" id="GO:0080142">
    <property type="term" value="P:regulation of salicylic acid biosynthetic process"/>
    <property type="evidence" value="ECO:0007669"/>
    <property type="project" value="TreeGrafter"/>
</dbReference>
<dbReference type="OMA" id="NELTHHC"/>
<feature type="domain" description="Calmodulin binding protein-like N-terminal" evidence="8">
    <location>
        <begin position="23"/>
        <end position="169"/>
    </location>
</feature>